<dbReference type="Pfam" id="PF00126">
    <property type="entry name" value="HTH_1"/>
    <property type="match status" value="1"/>
</dbReference>
<dbReference type="FunFam" id="1.10.10.10:FF:000001">
    <property type="entry name" value="LysR family transcriptional regulator"/>
    <property type="match status" value="1"/>
</dbReference>
<dbReference type="HOGENOM" id="CLU_039613_37_1_6"/>
<dbReference type="PROSITE" id="PS50931">
    <property type="entry name" value="HTH_LYSR"/>
    <property type="match status" value="1"/>
</dbReference>
<dbReference type="GO" id="GO:0043565">
    <property type="term" value="F:sequence-specific DNA binding"/>
    <property type="evidence" value="ECO:0007669"/>
    <property type="project" value="TreeGrafter"/>
</dbReference>
<evidence type="ECO:0000313" key="7">
    <source>
        <dbReference type="Proteomes" id="UP000000239"/>
    </source>
</evidence>
<dbReference type="InterPro" id="IPR036388">
    <property type="entry name" value="WH-like_DNA-bd_sf"/>
</dbReference>
<dbReference type="PANTHER" id="PTHR30537:SF79">
    <property type="entry name" value="TRANSCRIPTIONAL REGULATOR-RELATED"/>
    <property type="match status" value="1"/>
</dbReference>
<dbReference type="AlphaFoldDB" id="Q1QYI0"/>
<keyword evidence="3" id="KW-0238">DNA-binding</keyword>
<evidence type="ECO:0000259" key="5">
    <source>
        <dbReference type="PROSITE" id="PS50931"/>
    </source>
</evidence>
<accession>Q1QYI0</accession>
<evidence type="ECO:0000256" key="4">
    <source>
        <dbReference type="ARBA" id="ARBA00023163"/>
    </source>
</evidence>
<organism evidence="6 7">
    <name type="scientific">Chromohalobacter israelensis (strain ATCC BAA-138 / DSM 3043 / CIP 106854 / NCIMB 13768 / 1H11)</name>
    <name type="common">Chromohalobacter salexigens</name>
    <dbReference type="NCBI Taxonomy" id="290398"/>
    <lineage>
        <taxon>Bacteria</taxon>
        <taxon>Pseudomonadati</taxon>
        <taxon>Pseudomonadota</taxon>
        <taxon>Gammaproteobacteria</taxon>
        <taxon>Oceanospirillales</taxon>
        <taxon>Halomonadaceae</taxon>
        <taxon>Chromohalobacter</taxon>
    </lineage>
</organism>
<dbReference type="InterPro" id="IPR058163">
    <property type="entry name" value="LysR-type_TF_proteobact-type"/>
</dbReference>
<keyword evidence="4" id="KW-0804">Transcription</keyword>
<keyword evidence="7" id="KW-1185">Reference proteome</keyword>
<protein>
    <submittedName>
        <fullName evidence="6">Transcriptional regulator, LysR family</fullName>
    </submittedName>
</protein>
<dbReference type="RefSeq" id="WP_011506424.1">
    <property type="nucleotide sequence ID" value="NC_007963.1"/>
</dbReference>
<dbReference type="EMBL" id="CP000285">
    <property type="protein sequence ID" value="ABE58478.1"/>
    <property type="molecule type" value="Genomic_DNA"/>
</dbReference>
<evidence type="ECO:0000256" key="2">
    <source>
        <dbReference type="ARBA" id="ARBA00023015"/>
    </source>
</evidence>
<keyword evidence="2" id="KW-0805">Transcription regulation</keyword>
<dbReference type="InterPro" id="IPR036390">
    <property type="entry name" value="WH_DNA-bd_sf"/>
</dbReference>
<evidence type="ECO:0000256" key="3">
    <source>
        <dbReference type="ARBA" id="ARBA00023125"/>
    </source>
</evidence>
<dbReference type="PRINTS" id="PR00039">
    <property type="entry name" value="HTHLYSR"/>
</dbReference>
<dbReference type="Gene3D" id="3.40.190.10">
    <property type="entry name" value="Periplasmic binding protein-like II"/>
    <property type="match status" value="2"/>
</dbReference>
<dbReference type="Gene3D" id="1.10.10.10">
    <property type="entry name" value="Winged helix-like DNA-binding domain superfamily/Winged helix DNA-binding domain"/>
    <property type="match status" value="1"/>
</dbReference>
<gene>
    <name evidence="6" type="ordered locus">Csal_1122</name>
</gene>
<dbReference type="Pfam" id="PF03466">
    <property type="entry name" value="LysR_substrate"/>
    <property type="match status" value="1"/>
</dbReference>
<comment type="similarity">
    <text evidence="1">Belongs to the LysR transcriptional regulatory family.</text>
</comment>
<dbReference type="InterPro" id="IPR005119">
    <property type="entry name" value="LysR_subst-bd"/>
</dbReference>
<proteinExistence type="inferred from homology"/>
<dbReference type="InterPro" id="IPR000847">
    <property type="entry name" value="LysR_HTH_N"/>
</dbReference>
<sequence length="311" mass="33903">MTLERLPLNALRAFVEAAREGSFKTAAARLNVTPGAISRQVKQLETRLGIVLFERHSHGVSVTQAGRQLAHDVDAGLERIAAGVSAASERARDVGTLRVSAPPSFAQVWLLPRLADFEARQGQLDITLDANQAIISPSWQHGSARLAIRYGRGPWAGVDSHRLFDDKLFPVCAPALLERSPIATPADLLAHPLLDVVWESRQNVAFPGWRDWFDAAGLPDRTLPIQQRFSLYGLALDQAIAGRGVMLANPAVVADRLASGVLVRPFGDRHVIDSPFTYDLILPSTGHAPPAVRGFIDWLLGEAARFRDATR</sequence>
<dbReference type="STRING" id="290398.Csal_1122"/>
<dbReference type="eggNOG" id="COG0583">
    <property type="taxonomic scope" value="Bacteria"/>
</dbReference>
<dbReference type="GO" id="GO:0006351">
    <property type="term" value="P:DNA-templated transcription"/>
    <property type="evidence" value="ECO:0007669"/>
    <property type="project" value="TreeGrafter"/>
</dbReference>
<dbReference type="SUPFAM" id="SSF53850">
    <property type="entry name" value="Periplasmic binding protein-like II"/>
    <property type="match status" value="1"/>
</dbReference>
<dbReference type="GO" id="GO:0003700">
    <property type="term" value="F:DNA-binding transcription factor activity"/>
    <property type="evidence" value="ECO:0007669"/>
    <property type="project" value="InterPro"/>
</dbReference>
<evidence type="ECO:0000313" key="6">
    <source>
        <dbReference type="EMBL" id="ABE58478.1"/>
    </source>
</evidence>
<dbReference type="GeneID" id="95333869"/>
<dbReference type="Proteomes" id="UP000000239">
    <property type="component" value="Chromosome"/>
</dbReference>
<name>Q1QYI0_CHRI1</name>
<feature type="domain" description="HTH lysR-type" evidence="5">
    <location>
        <begin position="6"/>
        <end position="63"/>
    </location>
</feature>
<dbReference type="OrthoDB" id="6787458at2"/>
<evidence type="ECO:0000256" key="1">
    <source>
        <dbReference type="ARBA" id="ARBA00009437"/>
    </source>
</evidence>
<dbReference type="PANTHER" id="PTHR30537">
    <property type="entry name" value="HTH-TYPE TRANSCRIPTIONAL REGULATOR"/>
    <property type="match status" value="1"/>
</dbReference>
<reference evidence="6 7" key="1">
    <citation type="journal article" date="2011" name="Stand. Genomic Sci.">
        <title>Complete genome sequence of the halophilic and highly halotolerant Chromohalobacter salexigens type strain (1H11(T)).</title>
        <authorList>
            <person name="Copeland A."/>
            <person name="O'Connor K."/>
            <person name="Lucas S."/>
            <person name="Lapidus A."/>
            <person name="Berry K.W."/>
            <person name="Detter J.C."/>
            <person name="Del Rio T.G."/>
            <person name="Hammon N."/>
            <person name="Dalin E."/>
            <person name="Tice H."/>
            <person name="Pitluck S."/>
            <person name="Bruce D."/>
            <person name="Goodwin L."/>
            <person name="Han C."/>
            <person name="Tapia R."/>
            <person name="Saunders E."/>
            <person name="Schmutz J."/>
            <person name="Brettin T."/>
            <person name="Larimer F."/>
            <person name="Land M."/>
            <person name="Hauser L."/>
            <person name="Vargas C."/>
            <person name="Nieto J.J."/>
            <person name="Kyrpides N.C."/>
            <person name="Ivanova N."/>
            <person name="Goker M."/>
            <person name="Klenk H.P."/>
            <person name="Csonka L.N."/>
            <person name="Woyke T."/>
        </authorList>
    </citation>
    <scope>NUCLEOTIDE SEQUENCE [LARGE SCALE GENOMIC DNA]</scope>
    <source>
        <strain evidence="7">ATCC BAA-138 / DSM 3043 / CIP 106854 / NCIMB 13768 / 1H11</strain>
    </source>
</reference>
<dbReference type="SUPFAM" id="SSF46785">
    <property type="entry name" value="Winged helix' DNA-binding domain"/>
    <property type="match status" value="1"/>
</dbReference>
<dbReference type="KEGG" id="csa:Csal_1122"/>
<dbReference type="CDD" id="cd08432">
    <property type="entry name" value="PBP2_GcdR_TrpI_HvrB_AmpR_like"/>
    <property type="match status" value="1"/>
</dbReference>